<evidence type="ECO:0000256" key="1">
    <source>
        <dbReference type="ARBA" id="ARBA00008136"/>
    </source>
</evidence>
<dbReference type="PANTHER" id="PTHR13604">
    <property type="entry name" value="DC12-RELATED"/>
    <property type="match status" value="1"/>
</dbReference>
<evidence type="ECO:0000313" key="9">
    <source>
        <dbReference type="EMBL" id="AIF98970.1"/>
    </source>
</evidence>
<proteinExistence type="inferred from homology"/>
<keyword evidence="4 8" id="KW-0378">Hydrolase</keyword>
<comment type="similarity">
    <text evidence="1 8">Belongs to the SOS response-associated peptidase family.</text>
</comment>
<keyword evidence="3" id="KW-0227">DNA damage</keyword>
<protein>
    <recommendedName>
        <fullName evidence="8">Abasic site processing protein</fullName>
        <ecNumber evidence="8">3.4.-.-</ecNumber>
    </recommendedName>
</protein>
<evidence type="ECO:0000256" key="6">
    <source>
        <dbReference type="ARBA" id="ARBA00023125"/>
    </source>
</evidence>
<dbReference type="eggNOG" id="COG2135">
    <property type="taxonomic scope" value="Bacteria"/>
</dbReference>
<dbReference type="Pfam" id="PF02586">
    <property type="entry name" value="SRAP"/>
    <property type="match status" value="1"/>
</dbReference>
<keyword evidence="7" id="KW-0456">Lyase</keyword>
<dbReference type="AlphaFoldDB" id="A0A075P1X0"/>
<evidence type="ECO:0000256" key="3">
    <source>
        <dbReference type="ARBA" id="ARBA00022763"/>
    </source>
</evidence>
<dbReference type="InterPro" id="IPR036590">
    <property type="entry name" value="SRAP-like"/>
</dbReference>
<dbReference type="SUPFAM" id="SSF143081">
    <property type="entry name" value="BB1717-like"/>
    <property type="match status" value="1"/>
</dbReference>
<dbReference type="KEGG" id="aal:EP13_09925"/>
<dbReference type="Gene3D" id="3.90.1680.10">
    <property type="entry name" value="SOS response associated peptidase-like"/>
    <property type="match status" value="1"/>
</dbReference>
<sequence>MCGRLNVTDCEGVRALMEGLQIRLWPETGPIFSRIITAANTVSIVFENAHGQREMHNALWWLLLEPRISNGTVVDFKPSKYTSFNTRYDKLNVKRSAGYQSFRSMRCVIPAAGFGETEGKGSQARYTDFTVFAQDKPPHAMAMGGLYRIWQYKGQDNTNHYKVSCSVVTLPAHPKMEKYHSKSSPLVLSHNDGSIDTWLDSGLTDTRALAWLLKPKLRHSLVAHPIVRPTQPESVGEDTLLMADN</sequence>
<keyword evidence="2 8" id="KW-0645">Protease</keyword>
<dbReference type="GO" id="GO:0003697">
    <property type="term" value="F:single-stranded DNA binding"/>
    <property type="evidence" value="ECO:0007669"/>
    <property type="project" value="InterPro"/>
</dbReference>
<reference evidence="9 10" key="1">
    <citation type="submission" date="2014-06" db="EMBL/GenBank/DDBJ databases">
        <title>Genomes of Alteromonas australica, a world apart.</title>
        <authorList>
            <person name="Gonzaga A."/>
            <person name="Lopez-Perez M."/>
            <person name="Rodriguez-Valera F."/>
        </authorList>
    </citation>
    <scope>NUCLEOTIDE SEQUENCE [LARGE SCALE GENOMIC DNA]</scope>
    <source>
        <strain evidence="9 10">H 17</strain>
    </source>
</reference>
<dbReference type="InterPro" id="IPR003738">
    <property type="entry name" value="SRAP"/>
</dbReference>
<keyword evidence="6" id="KW-0238">DNA-binding</keyword>
<dbReference type="PANTHER" id="PTHR13604:SF0">
    <property type="entry name" value="ABASIC SITE PROCESSING PROTEIN HMCES"/>
    <property type="match status" value="1"/>
</dbReference>
<dbReference type="RefSeq" id="WP_044057115.1">
    <property type="nucleotide sequence ID" value="NZ_CBCSKJ010000001.1"/>
</dbReference>
<keyword evidence="5" id="KW-0190">Covalent protein-DNA linkage</keyword>
<keyword evidence="10" id="KW-1185">Reference proteome</keyword>
<dbReference type="EC" id="3.4.-.-" evidence="8"/>
<dbReference type="GO" id="GO:0016829">
    <property type="term" value="F:lyase activity"/>
    <property type="evidence" value="ECO:0007669"/>
    <property type="project" value="UniProtKB-KW"/>
</dbReference>
<dbReference type="GO" id="GO:0008233">
    <property type="term" value="F:peptidase activity"/>
    <property type="evidence" value="ECO:0007669"/>
    <property type="project" value="UniProtKB-KW"/>
</dbReference>
<dbReference type="GO" id="GO:0006508">
    <property type="term" value="P:proteolysis"/>
    <property type="evidence" value="ECO:0007669"/>
    <property type="project" value="UniProtKB-KW"/>
</dbReference>
<dbReference type="GeneID" id="78255222"/>
<dbReference type="Proteomes" id="UP000056090">
    <property type="component" value="Chromosome"/>
</dbReference>
<organism evidence="9 10">
    <name type="scientific">Alteromonas australica</name>
    <dbReference type="NCBI Taxonomy" id="589873"/>
    <lineage>
        <taxon>Bacteria</taxon>
        <taxon>Pseudomonadati</taxon>
        <taxon>Pseudomonadota</taxon>
        <taxon>Gammaproteobacteria</taxon>
        <taxon>Alteromonadales</taxon>
        <taxon>Alteromonadaceae</taxon>
        <taxon>Alteromonas/Salinimonas group</taxon>
        <taxon>Alteromonas</taxon>
    </lineage>
</organism>
<evidence type="ECO:0000256" key="8">
    <source>
        <dbReference type="RuleBase" id="RU364100"/>
    </source>
</evidence>
<name>A0A075P1X0_9ALTE</name>
<evidence type="ECO:0000256" key="4">
    <source>
        <dbReference type="ARBA" id="ARBA00022801"/>
    </source>
</evidence>
<gene>
    <name evidence="9" type="ORF">EP13_09925</name>
</gene>
<evidence type="ECO:0000256" key="2">
    <source>
        <dbReference type="ARBA" id="ARBA00022670"/>
    </source>
</evidence>
<evidence type="ECO:0000256" key="7">
    <source>
        <dbReference type="ARBA" id="ARBA00023239"/>
    </source>
</evidence>
<dbReference type="EMBL" id="CP008849">
    <property type="protein sequence ID" value="AIF98970.1"/>
    <property type="molecule type" value="Genomic_DNA"/>
</dbReference>
<accession>A0A075P1X0</accession>
<dbReference type="GO" id="GO:0106300">
    <property type="term" value="P:protein-DNA covalent cross-linking repair"/>
    <property type="evidence" value="ECO:0007669"/>
    <property type="project" value="InterPro"/>
</dbReference>
<evidence type="ECO:0000256" key="5">
    <source>
        <dbReference type="ARBA" id="ARBA00023124"/>
    </source>
</evidence>
<evidence type="ECO:0000313" key="10">
    <source>
        <dbReference type="Proteomes" id="UP000056090"/>
    </source>
</evidence>